<dbReference type="EMBL" id="BSYO01000024">
    <property type="protein sequence ID" value="GMH22187.1"/>
    <property type="molecule type" value="Genomic_DNA"/>
</dbReference>
<dbReference type="AlphaFoldDB" id="A0AAD3T511"/>
<accession>A0AAD3T511</accession>
<name>A0AAD3T511_NEPGR</name>
<gene>
    <name evidence="2" type="ORF">Nepgr_024030</name>
</gene>
<keyword evidence="3" id="KW-1185">Reference proteome</keyword>
<evidence type="ECO:0000256" key="1">
    <source>
        <dbReference type="SAM" id="Phobius"/>
    </source>
</evidence>
<evidence type="ECO:0000313" key="2">
    <source>
        <dbReference type="EMBL" id="GMH22187.1"/>
    </source>
</evidence>
<reference evidence="2" key="1">
    <citation type="submission" date="2023-05" db="EMBL/GenBank/DDBJ databases">
        <title>Nepenthes gracilis genome sequencing.</title>
        <authorList>
            <person name="Fukushima K."/>
        </authorList>
    </citation>
    <scope>NUCLEOTIDE SEQUENCE</scope>
    <source>
        <strain evidence="2">SING2019-196</strain>
    </source>
</reference>
<evidence type="ECO:0000313" key="3">
    <source>
        <dbReference type="Proteomes" id="UP001279734"/>
    </source>
</evidence>
<dbReference type="Proteomes" id="UP001279734">
    <property type="component" value="Unassembled WGS sequence"/>
</dbReference>
<keyword evidence="1" id="KW-0812">Transmembrane</keyword>
<protein>
    <submittedName>
        <fullName evidence="2">Uncharacterized protein</fullName>
    </submittedName>
</protein>
<sequence length="138" mass="15251">MMPINESWLGKNFRDPYGSEDRDAVLDAFLTAVVYCQAWTALLLVLALSSLFEKISAMMPYADAATVHRWSFVLLSPELPYAEDNCWMVYASSRSESLLSYILWKLPLTEVNEPLLEAAAGIAELALGALLLLVSSSS</sequence>
<feature type="transmembrane region" description="Helical" evidence="1">
    <location>
        <begin position="28"/>
        <end position="52"/>
    </location>
</feature>
<keyword evidence="1" id="KW-1133">Transmembrane helix</keyword>
<organism evidence="2 3">
    <name type="scientific">Nepenthes gracilis</name>
    <name type="common">Slender pitcher plant</name>
    <dbReference type="NCBI Taxonomy" id="150966"/>
    <lineage>
        <taxon>Eukaryota</taxon>
        <taxon>Viridiplantae</taxon>
        <taxon>Streptophyta</taxon>
        <taxon>Embryophyta</taxon>
        <taxon>Tracheophyta</taxon>
        <taxon>Spermatophyta</taxon>
        <taxon>Magnoliopsida</taxon>
        <taxon>eudicotyledons</taxon>
        <taxon>Gunneridae</taxon>
        <taxon>Pentapetalae</taxon>
        <taxon>Caryophyllales</taxon>
        <taxon>Nepenthaceae</taxon>
        <taxon>Nepenthes</taxon>
    </lineage>
</organism>
<comment type="caution">
    <text evidence="2">The sequence shown here is derived from an EMBL/GenBank/DDBJ whole genome shotgun (WGS) entry which is preliminary data.</text>
</comment>
<proteinExistence type="predicted"/>
<keyword evidence="1" id="KW-0472">Membrane</keyword>